<dbReference type="PANTHER" id="PTHR33490:SF6">
    <property type="entry name" value="SLL1049 PROTEIN"/>
    <property type="match status" value="1"/>
</dbReference>
<comment type="caution">
    <text evidence="3">The sequence shown here is derived from an EMBL/GenBank/DDBJ whole genome shotgun (WGS) entry which is preliminary data.</text>
</comment>
<organism evidence="3 4">
    <name type="scientific">Ohtaekwangia kribbensis</name>
    <dbReference type="NCBI Taxonomy" id="688913"/>
    <lineage>
        <taxon>Bacteria</taxon>
        <taxon>Pseudomonadati</taxon>
        <taxon>Bacteroidota</taxon>
        <taxon>Cytophagia</taxon>
        <taxon>Cytophagales</taxon>
        <taxon>Fulvivirgaceae</taxon>
        <taxon>Ohtaekwangia</taxon>
    </lineage>
</organism>
<reference evidence="4" key="1">
    <citation type="journal article" date="2019" name="Int. J. Syst. Evol. Microbiol.">
        <title>The Global Catalogue of Microorganisms (GCM) 10K type strain sequencing project: providing services to taxonomists for standard genome sequencing and annotation.</title>
        <authorList>
            <consortium name="The Broad Institute Genomics Platform"/>
            <consortium name="The Broad Institute Genome Sequencing Center for Infectious Disease"/>
            <person name="Wu L."/>
            <person name="Ma J."/>
        </authorList>
    </citation>
    <scope>NUCLEOTIDE SEQUENCE [LARGE SCALE GENOMIC DNA]</scope>
    <source>
        <strain evidence="4">CCUG 58938</strain>
    </source>
</reference>
<dbReference type="SUPFAM" id="SSF54001">
    <property type="entry name" value="Cysteine proteinases"/>
    <property type="match status" value="1"/>
</dbReference>
<dbReference type="Proteomes" id="UP001597112">
    <property type="component" value="Unassembled WGS sequence"/>
</dbReference>
<evidence type="ECO:0000313" key="4">
    <source>
        <dbReference type="Proteomes" id="UP001597112"/>
    </source>
</evidence>
<dbReference type="Gene3D" id="3.10.620.30">
    <property type="match status" value="1"/>
</dbReference>
<dbReference type="EMBL" id="JBHTKA010000001">
    <property type="protein sequence ID" value="MFD0998537.1"/>
    <property type="molecule type" value="Genomic_DNA"/>
</dbReference>
<dbReference type="Pfam" id="PF01841">
    <property type="entry name" value="Transglut_core"/>
    <property type="match status" value="1"/>
</dbReference>
<dbReference type="RefSeq" id="WP_377575393.1">
    <property type="nucleotide sequence ID" value="NZ_JBHTKA010000001.1"/>
</dbReference>
<protein>
    <submittedName>
        <fullName evidence="3">Transglutaminase domain-containing protein</fullName>
    </submittedName>
</protein>
<evidence type="ECO:0000313" key="3">
    <source>
        <dbReference type="EMBL" id="MFD0998537.1"/>
    </source>
</evidence>
<dbReference type="Pfam" id="PF08379">
    <property type="entry name" value="Bact_transglu_N"/>
    <property type="match status" value="1"/>
</dbReference>
<feature type="region of interest" description="Disordered" evidence="1">
    <location>
        <begin position="282"/>
        <end position="305"/>
    </location>
</feature>
<proteinExistence type="predicted"/>
<feature type="domain" description="Transglutaminase-like" evidence="2">
    <location>
        <begin position="171"/>
        <end position="237"/>
    </location>
</feature>
<sequence length="318" mass="36316">MSKFKIRHITRYRYEETVRDSANQLMLYPIRDPFQDILEHTITITGNPMVHIHTDYFGNHVGTFTNAHPHRELVIDSQLTVATKLRQMPEDNSPPDSQWAALQPLQHHMEFVDFLRQEDFKALPEIRSIAETELARKQSPFQSAQNVSEYIYKTFEYRTGITTVETTLDEIWKIKSGVCQDFAHMLLAILRLMNIPARYVSGYICPNKSGMRGEGATHAWVEIHLPFYGWLGLDPTNNCLVNDTHVRLAVGKNFSDCSPVKGTYRGTSNHSLDVTVTVVNEDGSTTTADTSVTPGPMATTTNEQQNSFRKYQEMQMQQ</sequence>
<gene>
    <name evidence="3" type="ORF">ACFQ21_04435</name>
</gene>
<dbReference type="InterPro" id="IPR002931">
    <property type="entry name" value="Transglutaminase-like"/>
</dbReference>
<accession>A0ABW3JX05</accession>
<dbReference type="InterPro" id="IPR013589">
    <property type="entry name" value="Bac_transglu_N"/>
</dbReference>
<name>A0ABW3JX05_9BACT</name>
<dbReference type="PANTHER" id="PTHR33490">
    <property type="entry name" value="BLR5614 PROTEIN-RELATED"/>
    <property type="match status" value="1"/>
</dbReference>
<keyword evidence="4" id="KW-1185">Reference proteome</keyword>
<dbReference type="SMART" id="SM00460">
    <property type="entry name" value="TGc"/>
    <property type="match status" value="1"/>
</dbReference>
<evidence type="ECO:0000259" key="2">
    <source>
        <dbReference type="SMART" id="SM00460"/>
    </source>
</evidence>
<evidence type="ECO:0000256" key="1">
    <source>
        <dbReference type="SAM" id="MobiDB-lite"/>
    </source>
</evidence>
<dbReference type="InterPro" id="IPR038765">
    <property type="entry name" value="Papain-like_cys_pep_sf"/>
</dbReference>